<protein>
    <recommendedName>
        <fullName evidence="3">DUF2180 family protein</fullName>
    </recommendedName>
</protein>
<dbReference type="RefSeq" id="WP_091312625.1">
    <property type="nucleotide sequence ID" value="NZ_FNSO01000004.1"/>
</dbReference>
<evidence type="ECO:0008006" key="3">
    <source>
        <dbReference type="Google" id="ProtNLM"/>
    </source>
</evidence>
<proteinExistence type="predicted"/>
<dbReference type="EMBL" id="FNSO01000004">
    <property type="protein sequence ID" value="SEC92318.1"/>
    <property type="molecule type" value="Genomic_DNA"/>
</dbReference>
<keyword evidence="2" id="KW-1185">Reference proteome</keyword>
<evidence type="ECO:0000313" key="1">
    <source>
        <dbReference type="EMBL" id="SEC92318.1"/>
    </source>
</evidence>
<sequence>MAWKCSDCDTEEDGEGKVVVDAVCHHCGKPLCRSHQQAVLDDAFAVTGTGGLIPLDRIALHCESCRRAHHPRATLMDGRTR</sequence>
<dbReference type="Proteomes" id="UP000199622">
    <property type="component" value="Unassembled WGS sequence"/>
</dbReference>
<dbReference type="STRING" id="208445.SAMN04489727_5612"/>
<name>A0A1H4WHX6_9PSEU</name>
<dbReference type="AlphaFoldDB" id="A0A1H4WHX6"/>
<dbReference type="OrthoDB" id="3628399at2"/>
<organism evidence="1 2">
    <name type="scientific">Amycolatopsis tolypomycina</name>
    <dbReference type="NCBI Taxonomy" id="208445"/>
    <lineage>
        <taxon>Bacteria</taxon>
        <taxon>Bacillati</taxon>
        <taxon>Actinomycetota</taxon>
        <taxon>Actinomycetes</taxon>
        <taxon>Pseudonocardiales</taxon>
        <taxon>Pseudonocardiaceae</taxon>
        <taxon>Amycolatopsis</taxon>
    </lineage>
</organism>
<accession>A0A1H4WHX6</accession>
<reference evidence="2" key="1">
    <citation type="submission" date="2016-10" db="EMBL/GenBank/DDBJ databases">
        <authorList>
            <person name="Varghese N."/>
            <person name="Submissions S."/>
        </authorList>
    </citation>
    <scope>NUCLEOTIDE SEQUENCE [LARGE SCALE GENOMIC DNA]</scope>
    <source>
        <strain evidence="2">DSM 44544</strain>
    </source>
</reference>
<gene>
    <name evidence="1" type="ORF">SAMN04489727_5612</name>
</gene>
<evidence type="ECO:0000313" key="2">
    <source>
        <dbReference type="Proteomes" id="UP000199622"/>
    </source>
</evidence>